<sequence>MGLCAAAGHLGRPCPPACEVQGGPELSVAQTGLEELCLHPGSPLEGSPGPAETQDRPCPQPGSPGPSALEATAEQDSPPEGPSSKVSGTAEAPDHSRTKRSVRLLFGQDLGLSRVGGAEGRERGLGSAGGGLGREQVRGTRPSLPSDSDSSRKKPQGAPPVSKIDQWLEQYTQAVETAARTPKLARQASFELPSVAVATTKTLWETGEVQAQSVARGAPCKDIVAGDMSKKGLWEQQAASTAPSTTKGTPSGKRFKFVATGHGKYEKVPVDVASAP</sequence>
<name>A0A8J6DMS4_GALPY</name>
<accession>A0A8J6DMS4</accession>
<gene>
    <name evidence="2" type="ORF">J0S82_004279</name>
</gene>
<keyword evidence="3" id="KW-1185">Reference proteome</keyword>
<evidence type="ECO:0000313" key="2">
    <source>
        <dbReference type="EMBL" id="KAG8513861.1"/>
    </source>
</evidence>
<evidence type="ECO:0000313" key="3">
    <source>
        <dbReference type="Proteomes" id="UP000700334"/>
    </source>
</evidence>
<protein>
    <submittedName>
        <fullName evidence="2">Lymphocyte-specific protein 1</fullName>
    </submittedName>
</protein>
<organism evidence="2 3">
    <name type="scientific">Galemys pyrenaicus</name>
    <name type="common">Iberian desman</name>
    <name type="synonym">Pyrenean desman</name>
    <dbReference type="NCBI Taxonomy" id="202257"/>
    <lineage>
        <taxon>Eukaryota</taxon>
        <taxon>Metazoa</taxon>
        <taxon>Chordata</taxon>
        <taxon>Craniata</taxon>
        <taxon>Vertebrata</taxon>
        <taxon>Euteleostomi</taxon>
        <taxon>Mammalia</taxon>
        <taxon>Eutheria</taxon>
        <taxon>Laurasiatheria</taxon>
        <taxon>Eulipotyphla</taxon>
        <taxon>Talpidae</taxon>
        <taxon>Galemys</taxon>
    </lineage>
</organism>
<dbReference type="Pfam" id="PF02029">
    <property type="entry name" value="Caldesmon"/>
    <property type="match status" value="1"/>
</dbReference>
<reference evidence="2" key="1">
    <citation type="journal article" date="2021" name="Evol. Appl.">
        <title>The genome of the Pyrenean desman and the effects of bottlenecks and inbreeding on the genomic landscape of an endangered species.</title>
        <authorList>
            <person name="Escoda L."/>
            <person name="Castresana J."/>
        </authorList>
    </citation>
    <scope>NUCLEOTIDE SEQUENCE</scope>
    <source>
        <strain evidence="2">IBE-C5619</strain>
    </source>
</reference>
<comment type="caution">
    <text evidence="2">The sequence shown here is derived from an EMBL/GenBank/DDBJ whole genome shotgun (WGS) entry which is preliminary data.</text>
</comment>
<dbReference type="InterPro" id="IPR006018">
    <property type="entry name" value="Caldesmon_LSP"/>
</dbReference>
<dbReference type="GO" id="GO:0003779">
    <property type="term" value="F:actin binding"/>
    <property type="evidence" value="ECO:0007669"/>
    <property type="project" value="UniProtKB-ARBA"/>
</dbReference>
<evidence type="ECO:0000256" key="1">
    <source>
        <dbReference type="SAM" id="MobiDB-lite"/>
    </source>
</evidence>
<dbReference type="AlphaFoldDB" id="A0A8J6DMS4"/>
<dbReference type="OrthoDB" id="9947942at2759"/>
<dbReference type="PANTHER" id="PTHR18949">
    <property type="entry name" value="CALDESMON"/>
    <property type="match status" value="1"/>
</dbReference>
<dbReference type="PANTHER" id="PTHR18949:SF1">
    <property type="entry name" value="LYMPHOCYTE-SPECIFIC PROTEIN 1"/>
    <property type="match status" value="1"/>
</dbReference>
<proteinExistence type="predicted"/>
<feature type="region of interest" description="Disordered" evidence="1">
    <location>
        <begin position="37"/>
        <end position="165"/>
    </location>
</feature>
<dbReference type="Proteomes" id="UP000700334">
    <property type="component" value="Unassembled WGS sequence"/>
</dbReference>
<dbReference type="EMBL" id="JAGFMF010011757">
    <property type="protein sequence ID" value="KAG8513861.1"/>
    <property type="molecule type" value="Genomic_DNA"/>
</dbReference>